<dbReference type="Pfam" id="PF03061">
    <property type="entry name" value="4HBT"/>
    <property type="match status" value="1"/>
</dbReference>
<dbReference type="GO" id="GO:0052816">
    <property type="term" value="F:long-chain fatty acyl-CoA hydrolase activity"/>
    <property type="evidence" value="ECO:0007669"/>
    <property type="project" value="TreeGrafter"/>
</dbReference>
<dbReference type="GO" id="GO:0006637">
    <property type="term" value="P:acyl-CoA metabolic process"/>
    <property type="evidence" value="ECO:0007669"/>
    <property type="project" value="TreeGrafter"/>
</dbReference>
<accession>A0A192H238</accession>
<comment type="similarity">
    <text evidence="1">Belongs to the acyl coenzyme A hydrolase family.</text>
</comment>
<evidence type="ECO:0000256" key="2">
    <source>
        <dbReference type="ARBA" id="ARBA00022801"/>
    </source>
</evidence>
<dbReference type="GeneID" id="42981768"/>
<name>A0A192H238_9LACO</name>
<dbReference type="SUPFAM" id="SSF54637">
    <property type="entry name" value="Thioesterase/thiol ester dehydrase-isomerase"/>
    <property type="match status" value="1"/>
</dbReference>
<dbReference type="Gene3D" id="3.10.129.10">
    <property type="entry name" value="Hotdog Thioesterase"/>
    <property type="match status" value="1"/>
</dbReference>
<protein>
    <submittedName>
        <fullName evidence="3">Uncharacterized protein</fullName>
    </submittedName>
</protein>
<dbReference type="InterPro" id="IPR006683">
    <property type="entry name" value="Thioestr_dom"/>
</dbReference>
<keyword evidence="4" id="KW-1185">Reference proteome</keyword>
<dbReference type="OrthoDB" id="9791628at2"/>
<dbReference type="PROSITE" id="PS51770">
    <property type="entry name" value="HOTDOG_ACOT"/>
    <property type="match status" value="1"/>
</dbReference>
<dbReference type="PANTHER" id="PTHR11049">
    <property type="entry name" value="ACYL COENZYME A THIOESTER HYDROLASE"/>
    <property type="match status" value="1"/>
</dbReference>
<dbReference type="InterPro" id="IPR029069">
    <property type="entry name" value="HotDog_dom_sf"/>
</dbReference>
<evidence type="ECO:0000313" key="3">
    <source>
        <dbReference type="EMBL" id="ANK62343.1"/>
    </source>
</evidence>
<reference evidence="3 4" key="1">
    <citation type="submission" date="2016-03" db="EMBL/GenBank/DDBJ databases">
        <title>Pediococcus and Lactobacillus from brewery environment - whole genome sequencing and assembly.</title>
        <authorList>
            <person name="Behr J."/>
            <person name="Geissler A.J."/>
            <person name="Vogel R.F."/>
        </authorList>
    </citation>
    <scope>NUCLEOTIDE SEQUENCE [LARGE SCALE GENOMIC DNA]</scope>
    <source>
        <strain evidence="3 4">TMW 1.1989</strain>
    </source>
</reference>
<proteinExistence type="inferred from homology"/>
<gene>
    <name evidence="3" type="ORF">AYR53_05830</name>
</gene>
<dbReference type="AlphaFoldDB" id="A0A192H238"/>
<evidence type="ECO:0000313" key="4">
    <source>
        <dbReference type="Proteomes" id="UP000078582"/>
    </source>
</evidence>
<keyword evidence="2" id="KW-0378">Hydrolase</keyword>
<dbReference type="EMBL" id="CP014873">
    <property type="protein sequence ID" value="ANK62343.1"/>
    <property type="molecule type" value="Genomic_DNA"/>
</dbReference>
<organism evidence="3 4">
    <name type="scientific">Loigolactobacillus backii</name>
    <dbReference type="NCBI Taxonomy" id="375175"/>
    <lineage>
        <taxon>Bacteria</taxon>
        <taxon>Bacillati</taxon>
        <taxon>Bacillota</taxon>
        <taxon>Bacilli</taxon>
        <taxon>Lactobacillales</taxon>
        <taxon>Lactobacillaceae</taxon>
        <taxon>Loigolactobacillus</taxon>
    </lineage>
</organism>
<evidence type="ECO:0000256" key="1">
    <source>
        <dbReference type="ARBA" id="ARBA00010458"/>
    </source>
</evidence>
<dbReference type="InterPro" id="IPR033120">
    <property type="entry name" value="HOTDOG_ACOT"/>
</dbReference>
<dbReference type="PANTHER" id="PTHR11049:SF24">
    <property type="entry name" value="CYTOSOLIC ACYL COENZYME A THIOESTER HYDROLASE"/>
    <property type="match status" value="1"/>
</dbReference>
<dbReference type="InterPro" id="IPR040170">
    <property type="entry name" value="Cytosol_ACT"/>
</dbReference>
<dbReference type="GO" id="GO:0005829">
    <property type="term" value="C:cytosol"/>
    <property type="evidence" value="ECO:0007669"/>
    <property type="project" value="TreeGrafter"/>
</dbReference>
<dbReference type="GO" id="GO:0009062">
    <property type="term" value="P:fatty acid catabolic process"/>
    <property type="evidence" value="ECO:0007669"/>
    <property type="project" value="TreeGrafter"/>
</dbReference>
<dbReference type="RefSeq" id="WP_068225537.1">
    <property type="nucleotide sequence ID" value="NZ_CP014623.1"/>
</dbReference>
<sequence length="167" mass="18274">MKQQIKTCAASTALQAHHILYQDLNPLQTLHGGHLMALVDNVASISALRFANTAVMTATVDHFEFKQAFQVGQIVTVQTYVSGAGNRSLEIFAKVIGEDALSGERYLGATAFLTFVALDKQAVLPTLRPENREEKLVCAAYEQRRAANLKAQQESSELAQQLDLSVK</sequence>
<dbReference type="KEGG" id="lbt:AYR52_08160"/>
<dbReference type="CDD" id="cd03442">
    <property type="entry name" value="BFIT_BACH"/>
    <property type="match status" value="1"/>
</dbReference>
<dbReference type="Proteomes" id="UP000078582">
    <property type="component" value="Chromosome"/>
</dbReference>
<dbReference type="STRING" id="375175.AYR53_05830"/>